<sequence length="186" mass="21372">MIANQYRRCLWPPTASTLAPFFVERGLFLVEFVLDDWSDTVIFYAAMVPTIILGAFKMPLLAFDHVNIRTIHLDEMVAWYERHLDLRSGPRPEFAIPGAWLYLGDVCLLHLIDADPEPMAFSEDESLRMEHIAFRAEGMAEFIARLEANGVPYKLFPFEALKIVLVFIRDPDGNRIHVDFPMSEQA</sequence>
<feature type="transmembrane region" description="Helical" evidence="1">
    <location>
        <begin position="41"/>
        <end position="63"/>
    </location>
</feature>
<dbReference type="PANTHER" id="PTHR46142:SF3">
    <property type="entry name" value="F18B13.24 PROTEIN"/>
    <property type="match status" value="1"/>
</dbReference>
<dbReference type="InterPro" id="IPR004360">
    <property type="entry name" value="Glyas_Fos-R_dOase_dom"/>
</dbReference>
<evidence type="ECO:0000259" key="2">
    <source>
        <dbReference type="PROSITE" id="PS51819"/>
    </source>
</evidence>
<keyword evidence="1" id="KW-0812">Transmembrane</keyword>
<gene>
    <name evidence="3" type="ORF">BOA8489_01256</name>
</gene>
<protein>
    <submittedName>
        <fullName evidence="3">Glyoxalase-like domain protein</fullName>
    </submittedName>
</protein>
<reference evidence="4" key="1">
    <citation type="submission" date="2017-05" db="EMBL/GenBank/DDBJ databases">
        <authorList>
            <person name="Rodrigo-Torres L."/>
            <person name="Arahal R. D."/>
            <person name="Lucena T."/>
        </authorList>
    </citation>
    <scope>NUCLEOTIDE SEQUENCE [LARGE SCALE GENOMIC DNA]</scope>
    <source>
        <strain evidence="4">CECT 8489</strain>
    </source>
</reference>
<evidence type="ECO:0000256" key="1">
    <source>
        <dbReference type="SAM" id="Phobius"/>
    </source>
</evidence>
<dbReference type="AlphaFoldDB" id="A0A238IYU4"/>
<dbReference type="PROSITE" id="PS51819">
    <property type="entry name" value="VOC"/>
    <property type="match status" value="1"/>
</dbReference>
<keyword evidence="4" id="KW-1185">Reference proteome</keyword>
<dbReference type="PANTHER" id="PTHR46142">
    <property type="match status" value="1"/>
</dbReference>
<dbReference type="Proteomes" id="UP000201838">
    <property type="component" value="Unassembled WGS sequence"/>
</dbReference>
<dbReference type="SUPFAM" id="SSF54593">
    <property type="entry name" value="Glyoxalase/Bleomycin resistance protein/Dihydroxybiphenyl dioxygenase"/>
    <property type="match status" value="1"/>
</dbReference>
<proteinExistence type="predicted"/>
<dbReference type="InterPro" id="IPR037523">
    <property type="entry name" value="VOC_core"/>
</dbReference>
<keyword evidence="1" id="KW-1133">Transmembrane helix</keyword>
<dbReference type="Pfam" id="PF00903">
    <property type="entry name" value="Glyoxalase"/>
    <property type="match status" value="1"/>
</dbReference>
<dbReference type="InterPro" id="IPR029068">
    <property type="entry name" value="Glyas_Bleomycin-R_OHBP_Dase"/>
</dbReference>
<name>A0A238IYU4_9RHOB</name>
<keyword evidence="1" id="KW-0472">Membrane</keyword>
<dbReference type="Gene3D" id="3.10.180.10">
    <property type="entry name" value="2,3-Dihydroxybiphenyl 1,2-Dioxygenase, domain 1"/>
    <property type="match status" value="1"/>
</dbReference>
<accession>A0A238IYU4</accession>
<dbReference type="EMBL" id="FXXQ01000003">
    <property type="protein sequence ID" value="SMX23152.1"/>
    <property type="molecule type" value="Genomic_DNA"/>
</dbReference>
<feature type="domain" description="VOC" evidence="2">
    <location>
        <begin position="62"/>
        <end position="181"/>
    </location>
</feature>
<evidence type="ECO:0000313" key="3">
    <source>
        <dbReference type="EMBL" id="SMX23152.1"/>
    </source>
</evidence>
<organism evidence="3 4">
    <name type="scientific">Boseongicola aestuarii</name>
    <dbReference type="NCBI Taxonomy" id="1470561"/>
    <lineage>
        <taxon>Bacteria</taxon>
        <taxon>Pseudomonadati</taxon>
        <taxon>Pseudomonadota</taxon>
        <taxon>Alphaproteobacteria</taxon>
        <taxon>Rhodobacterales</taxon>
        <taxon>Paracoccaceae</taxon>
        <taxon>Boseongicola</taxon>
    </lineage>
</organism>
<evidence type="ECO:0000313" key="4">
    <source>
        <dbReference type="Proteomes" id="UP000201838"/>
    </source>
</evidence>